<evidence type="ECO:0000256" key="4">
    <source>
        <dbReference type="ARBA" id="ARBA00023157"/>
    </source>
</evidence>
<gene>
    <name evidence="8" type="ORF">AALO_G00205040</name>
</gene>
<keyword evidence="6" id="KW-0472">Membrane</keyword>
<dbReference type="GO" id="GO:0016020">
    <property type="term" value="C:membrane"/>
    <property type="evidence" value="ECO:0007669"/>
    <property type="project" value="InterPro"/>
</dbReference>
<dbReference type="Pfam" id="PF15494">
    <property type="entry name" value="SRCR_2"/>
    <property type="match status" value="1"/>
</dbReference>
<dbReference type="EMBL" id="JADWDJ010000015">
    <property type="protein sequence ID" value="KAG5269700.1"/>
    <property type="molecule type" value="Genomic_DNA"/>
</dbReference>
<dbReference type="GO" id="GO:0004252">
    <property type="term" value="F:serine-type endopeptidase activity"/>
    <property type="evidence" value="ECO:0007669"/>
    <property type="project" value="InterPro"/>
</dbReference>
<dbReference type="InterPro" id="IPR001190">
    <property type="entry name" value="SRCR"/>
</dbReference>
<dbReference type="SUPFAM" id="SSF56487">
    <property type="entry name" value="SRCR-like"/>
    <property type="match status" value="1"/>
</dbReference>
<dbReference type="PROSITE" id="PS50240">
    <property type="entry name" value="TRYPSIN_DOM"/>
    <property type="match status" value="1"/>
</dbReference>
<dbReference type="SMART" id="SM00020">
    <property type="entry name" value="Tryp_SPc"/>
    <property type="match status" value="1"/>
</dbReference>
<dbReference type="Gene3D" id="3.10.250.10">
    <property type="entry name" value="SRCR-like domain"/>
    <property type="match status" value="1"/>
</dbReference>
<dbReference type="Gene3D" id="4.10.400.10">
    <property type="entry name" value="Low-density Lipoprotein Receptor"/>
    <property type="match status" value="1"/>
</dbReference>
<accession>A0AAV6G423</accession>
<dbReference type="PANTHER" id="PTHR24252:SF30">
    <property type="entry name" value="TRANSMEMBRANE SERINE PROTEASE 2"/>
    <property type="match status" value="1"/>
</dbReference>
<dbReference type="FunFam" id="2.40.10.10:FF:000003">
    <property type="entry name" value="Transmembrane serine protease 3"/>
    <property type="match status" value="1"/>
</dbReference>
<dbReference type="SUPFAM" id="SSF50494">
    <property type="entry name" value="Trypsin-like serine proteases"/>
    <property type="match status" value="1"/>
</dbReference>
<evidence type="ECO:0000313" key="9">
    <source>
        <dbReference type="Proteomes" id="UP000823561"/>
    </source>
</evidence>
<name>A0AAV6G423_9TELE</name>
<keyword evidence="6" id="KW-0812">Transmembrane</keyword>
<dbReference type="SMART" id="SM00202">
    <property type="entry name" value="SR"/>
    <property type="match status" value="1"/>
</dbReference>
<evidence type="ECO:0000259" key="7">
    <source>
        <dbReference type="PROSITE" id="PS50240"/>
    </source>
</evidence>
<dbReference type="InterPro" id="IPR009003">
    <property type="entry name" value="Peptidase_S1_PA"/>
</dbReference>
<evidence type="ECO:0000256" key="1">
    <source>
        <dbReference type="ARBA" id="ARBA00022670"/>
    </source>
</evidence>
<dbReference type="InterPro" id="IPR001314">
    <property type="entry name" value="Peptidase_S1A"/>
</dbReference>
<keyword evidence="3" id="KW-0720">Serine protease</keyword>
<proteinExistence type="predicted"/>
<feature type="disulfide bond" evidence="5">
    <location>
        <begin position="88"/>
        <end position="100"/>
    </location>
</feature>
<keyword evidence="1" id="KW-0645">Protease</keyword>
<evidence type="ECO:0000313" key="8">
    <source>
        <dbReference type="EMBL" id="KAG5269700.1"/>
    </source>
</evidence>
<feature type="transmembrane region" description="Helical" evidence="6">
    <location>
        <begin position="65"/>
        <end position="85"/>
    </location>
</feature>
<feature type="disulfide bond" evidence="5">
    <location>
        <begin position="107"/>
        <end position="122"/>
    </location>
</feature>
<dbReference type="PRINTS" id="PR00722">
    <property type="entry name" value="CHYMOTRYPSIN"/>
</dbReference>
<dbReference type="GO" id="GO:0006508">
    <property type="term" value="P:proteolysis"/>
    <property type="evidence" value="ECO:0007669"/>
    <property type="project" value="UniProtKB-KW"/>
</dbReference>
<dbReference type="InterPro" id="IPR043504">
    <property type="entry name" value="Peptidase_S1_PA_chymotrypsin"/>
</dbReference>
<dbReference type="AlphaFoldDB" id="A0AAV6G423"/>
<dbReference type="SMART" id="SM00192">
    <property type="entry name" value="LDLa"/>
    <property type="match status" value="1"/>
</dbReference>
<keyword evidence="2" id="KW-0378">Hydrolase</keyword>
<keyword evidence="9" id="KW-1185">Reference proteome</keyword>
<dbReference type="Pfam" id="PF00089">
    <property type="entry name" value="Trypsin"/>
    <property type="match status" value="1"/>
</dbReference>
<dbReference type="SUPFAM" id="SSF57424">
    <property type="entry name" value="LDL receptor-like module"/>
    <property type="match status" value="1"/>
</dbReference>
<dbReference type="InterPro" id="IPR002172">
    <property type="entry name" value="LDrepeatLR_classA_rpt"/>
</dbReference>
<comment type="caution">
    <text evidence="8">The sequence shown here is derived from an EMBL/GenBank/DDBJ whole genome shotgun (WGS) entry which is preliminary data.</text>
</comment>
<dbReference type="PROSITE" id="PS50068">
    <property type="entry name" value="LDLRA_2"/>
    <property type="match status" value="1"/>
</dbReference>
<keyword evidence="6" id="KW-1133">Transmembrane helix</keyword>
<dbReference type="Proteomes" id="UP000823561">
    <property type="component" value="Chromosome 15"/>
</dbReference>
<dbReference type="InterPro" id="IPR036772">
    <property type="entry name" value="SRCR-like_dom_sf"/>
</dbReference>
<dbReference type="Gene3D" id="2.40.10.10">
    <property type="entry name" value="Trypsin-like serine proteases"/>
    <property type="match status" value="2"/>
</dbReference>
<dbReference type="PANTHER" id="PTHR24252">
    <property type="entry name" value="ACROSIN-RELATED"/>
    <property type="match status" value="1"/>
</dbReference>
<evidence type="ECO:0000256" key="5">
    <source>
        <dbReference type="PROSITE-ProRule" id="PRU00124"/>
    </source>
</evidence>
<sequence length="491" mass="53560">MAVHMVEAEPSYINLGFEPGEAKRPPPFNPSAVTQKPQYTIEPVAPPPAKPKSVKKKKCINLSQVAVMVLGLGLCAATMLAYYFLSPCGVNVVWCGDGLCVKQEEWCDGTAHCSSGQDEANCVRLSGDDFLLQAYSRSSQTWRSVCADDWTDEYGRQACEGIGYSRDTYVSSGQTPVPSSGSQGFMRLPSNTNPNIPLQANLQNSDTCPSGKTVTLRCIACGSKPSLSSDRVVGGQEAAAGAWPWQVMLMDNVTSTACGGAIIAPYWILTAAQCAQRSLDPSSWRVYDRIHGRMDYMFLPFKTVAHVVTFPDYDSKTHNNDISLMKLHDPFQISDSLRPICLPNVDMEFTPPQPSWIVGFGRTSEGGAAASKLMEAQVSLISRVKCNSPEVYDGKISDSMICAGNLQGGVDRCEGDEGGPLVTEKDSLWWLVGVTSWGQGCGRVNKPGVYGNVAYFLDWIYAEMKAWTAVTPGRLKKRLTWTTQKSLFIDM</sequence>
<evidence type="ECO:0000256" key="2">
    <source>
        <dbReference type="ARBA" id="ARBA00022801"/>
    </source>
</evidence>
<feature type="domain" description="Peptidase S1" evidence="7">
    <location>
        <begin position="232"/>
        <end position="465"/>
    </location>
</feature>
<dbReference type="InterPro" id="IPR036055">
    <property type="entry name" value="LDL_receptor-like_sf"/>
</dbReference>
<evidence type="ECO:0000256" key="3">
    <source>
        <dbReference type="ARBA" id="ARBA00022825"/>
    </source>
</evidence>
<keyword evidence="4 5" id="KW-1015">Disulfide bond</keyword>
<dbReference type="CDD" id="cd00190">
    <property type="entry name" value="Tryp_SPc"/>
    <property type="match status" value="1"/>
</dbReference>
<feature type="disulfide bond" evidence="5">
    <location>
        <begin position="95"/>
        <end position="113"/>
    </location>
</feature>
<organism evidence="8 9">
    <name type="scientific">Alosa alosa</name>
    <name type="common">allis shad</name>
    <dbReference type="NCBI Taxonomy" id="278164"/>
    <lineage>
        <taxon>Eukaryota</taxon>
        <taxon>Metazoa</taxon>
        <taxon>Chordata</taxon>
        <taxon>Craniata</taxon>
        <taxon>Vertebrata</taxon>
        <taxon>Euteleostomi</taxon>
        <taxon>Actinopterygii</taxon>
        <taxon>Neopterygii</taxon>
        <taxon>Teleostei</taxon>
        <taxon>Clupei</taxon>
        <taxon>Clupeiformes</taxon>
        <taxon>Clupeoidei</taxon>
        <taxon>Clupeidae</taxon>
        <taxon>Alosa</taxon>
    </lineage>
</organism>
<reference evidence="8" key="1">
    <citation type="submission" date="2020-10" db="EMBL/GenBank/DDBJ databases">
        <title>Chromosome-scale genome assembly of the Allis shad, Alosa alosa.</title>
        <authorList>
            <person name="Margot Z."/>
            <person name="Christophe K."/>
            <person name="Cabau C."/>
            <person name="Louis A."/>
            <person name="Berthelot C."/>
            <person name="Parey E."/>
            <person name="Roest Crollius H."/>
            <person name="Montfort J."/>
            <person name="Robinson-Rechavi M."/>
            <person name="Bucao C."/>
            <person name="Bouchez O."/>
            <person name="Gislard M."/>
            <person name="Lluch J."/>
            <person name="Milhes M."/>
            <person name="Lampietro C."/>
            <person name="Lopez Roques C."/>
            <person name="Donnadieu C."/>
            <person name="Braasch I."/>
            <person name="Desvignes T."/>
            <person name="Postlethwait J."/>
            <person name="Bobe J."/>
            <person name="Guiguen Y."/>
        </authorList>
    </citation>
    <scope>NUCLEOTIDE SEQUENCE</scope>
    <source>
        <strain evidence="8">M-15738</strain>
        <tissue evidence="8">Blood</tissue>
    </source>
</reference>
<evidence type="ECO:0000256" key="6">
    <source>
        <dbReference type="SAM" id="Phobius"/>
    </source>
</evidence>
<dbReference type="InterPro" id="IPR001254">
    <property type="entry name" value="Trypsin_dom"/>
</dbReference>
<protein>
    <recommendedName>
        <fullName evidence="7">Peptidase S1 domain-containing protein</fullName>
    </recommendedName>
</protein>